<dbReference type="GO" id="GO:0046872">
    <property type="term" value="F:metal ion binding"/>
    <property type="evidence" value="ECO:0007669"/>
    <property type="project" value="UniProtKB-UniRule"/>
</dbReference>
<keyword evidence="5 10" id="KW-0479">Metal-binding</keyword>
<keyword evidence="13" id="KW-0449">Lipoprotein</keyword>
<dbReference type="EMBL" id="FNQE01000030">
    <property type="protein sequence ID" value="SDZ28157.1"/>
    <property type="molecule type" value="Genomic_DNA"/>
</dbReference>
<evidence type="ECO:0000313" key="14">
    <source>
        <dbReference type="Proteomes" id="UP000198625"/>
    </source>
</evidence>
<evidence type="ECO:0000256" key="6">
    <source>
        <dbReference type="ARBA" id="ARBA00022827"/>
    </source>
</evidence>
<keyword evidence="12" id="KW-0812">Transmembrane</keyword>
<dbReference type="InterPro" id="IPR003374">
    <property type="entry name" value="ApbE-like_sf"/>
</dbReference>
<organism evidence="13 14">
    <name type="scientific">Proteiniborus ethanoligenes</name>
    <dbReference type="NCBI Taxonomy" id="415015"/>
    <lineage>
        <taxon>Bacteria</taxon>
        <taxon>Bacillati</taxon>
        <taxon>Bacillota</taxon>
        <taxon>Clostridia</taxon>
        <taxon>Eubacteriales</taxon>
        <taxon>Proteiniborus</taxon>
    </lineage>
</organism>
<feature type="binding site" evidence="11">
    <location>
        <position position="183"/>
    </location>
    <ligand>
        <name>Mg(2+)</name>
        <dbReference type="ChEBI" id="CHEBI:18420"/>
    </ligand>
</feature>
<dbReference type="PANTHER" id="PTHR30040">
    <property type="entry name" value="THIAMINE BIOSYNTHESIS LIPOPROTEIN APBE"/>
    <property type="match status" value="1"/>
</dbReference>
<keyword evidence="14" id="KW-1185">Reference proteome</keyword>
<comment type="similarity">
    <text evidence="10">Belongs to the ApbE family.</text>
</comment>
<dbReference type="RefSeq" id="WP_091731896.1">
    <property type="nucleotide sequence ID" value="NZ_FNQE01000030.1"/>
</dbReference>
<keyword evidence="3 10" id="KW-0285">Flavoprotein</keyword>
<dbReference type="AlphaFoldDB" id="A0A1H3RR50"/>
<dbReference type="GO" id="GO:0016740">
    <property type="term" value="F:transferase activity"/>
    <property type="evidence" value="ECO:0007669"/>
    <property type="project" value="UniProtKB-UniRule"/>
</dbReference>
<feature type="binding site" evidence="11">
    <location>
        <position position="301"/>
    </location>
    <ligand>
        <name>Mg(2+)</name>
        <dbReference type="ChEBI" id="CHEBI:18420"/>
    </ligand>
</feature>
<evidence type="ECO:0000256" key="9">
    <source>
        <dbReference type="ARBA" id="ARBA00048540"/>
    </source>
</evidence>
<keyword evidence="12" id="KW-1133">Transmembrane helix</keyword>
<comment type="cofactor">
    <cofactor evidence="11">
        <name>Mg(2+)</name>
        <dbReference type="ChEBI" id="CHEBI:18420"/>
    </cofactor>
    <cofactor evidence="11">
        <name>Mn(2+)</name>
        <dbReference type="ChEBI" id="CHEBI:29035"/>
    </cofactor>
    <text evidence="11">Magnesium. Can also use manganese.</text>
</comment>
<accession>A0A1H3RR50</accession>
<evidence type="ECO:0000256" key="8">
    <source>
        <dbReference type="ARBA" id="ARBA00031306"/>
    </source>
</evidence>
<evidence type="ECO:0000313" key="13">
    <source>
        <dbReference type="EMBL" id="SDZ28157.1"/>
    </source>
</evidence>
<feature type="binding site" evidence="11">
    <location>
        <position position="297"/>
    </location>
    <ligand>
        <name>Mg(2+)</name>
        <dbReference type="ChEBI" id="CHEBI:18420"/>
    </ligand>
</feature>
<evidence type="ECO:0000256" key="12">
    <source>
        <dbReference type="SAM" id="Phobius"/>
    </source>
</evidence>
<evidence type="ECO:0000256" key="2">
    <source>
        <dbReference type="ARBA" id="ARBA00016337"/>
    </source>
</evidence>
<evidence type="ECO:0000256" key="3">
    <source>
        <dbReference type="ARBA" id="ARBA00022630"/>
    </source>
</evidence>
<protein>
    <recommendedName>
        <fullName evidence="2 10">FAD:protein FMN transferase</fullName>
        <ecNumber evidence="1 10">2.7.1.180</ecNumber>
    </recommendedName>
    <alternativeName>
        <fullName evidence="8 10">Flavin transferase</fullName>
    </alternativeName>
</protein>
<keyword evidence="4 10" id="KW-0808">Transferase</keyword>
<dbReference type="EC" id="2.7.1.180" evidence="1 10"/>
<evidence type="ECO:0000256" key="11">
    <source>
        <dbReference type="PIRSR" id="PIRSR006268-2"/>
    </source>
</evidence>
<reference evidence="13 14" key="1">
    <citation type="submission" date="2016-10" db="EMBL/GenBank/DDBJ databases">
        <authorList>
            <person name="de Groot N.N."/>
        </authorList>
    </citation>
    <scope>NUCLEOTIDE SEQUENCE [LARGE SCALE GENOMIC DNA]</scope>
    <source>
        <strain evidence="13 14">DSM 21650</strain>
    </source>
</reference>
<sequence>MKKNNKTIIFVLLVTIVALGAFIFVNKNKGTNNSSANLITEKSGFMLGTLVKIKLFEPQPEELFEEAFNIIEDIENKMSINIKESEVMEINKNAGKAYVKVSPETYFVIKKGKYYSEISNGKFDISIGPLVKLWGIGQEGATVPPQKEIDEAISMIGYKDILLNESEQSVMLANEGMIIDLGAIAKGYTADVLAEFLRSKNINSGIIDLGGNVLALGAKDGKYPWSIGVQNPFDQRNKSIGVLKVIDKTIVASGVYERYFFESGKRYHHILDPFTGYPVENELMSVTIVADTSIDADGLSTTVFALGIENGMKLIEGLNGIDAIFVDLDKNVYVTSGLKDTFTIDNDEFKEKSF</sequence>
<name>A0A1H3RR50_9FIRM</name>
<keyword evidence="12" id="KW-0472">Membrane</keyword>
<gene>
    <name evidence="13" type="ORF">SAMN05660462_02520</name>
</gene>
<evidence type="ECO:0000256" key="10">
    <source>
        <dbReference type="PIRNR" id="PIRNR006268"/>
    </source>
</evidence>
<evidence type="ECO:0000256" key="7">
    <source>
        <dbReference type="ARBA" id="ARBA00022842"/>
    </source>
</evidence>
<dbReference type="InterPro" id="IPR024932">
    <property type="entry name" value="ApbE"/>
</dbReference>
<dbReference type="Proteomes" id="UP000198625">
    <property type="component" value="Unassembled WGS sequence"/>
</dbReference>
<keyword evidence="6 10" id="KW-0274">FAD</keyword>
<evidence type="ECO:0000256" key="1">
    <source>
        <dbReference type="ARBA" id="ARBA00011955"/>
    </source>
</evidence>
<comment type="catalytic activity">
    <reaction evidence="9 10">
        <text>L-threonyl-[protein] + FAD = FMN-L-threonyl-[protein] + AMP + H(+)</text>
        <dbReference type="Rhea" id="RHEA:36847"/>
        <dbReference type="Rhea" id="RHEA-COMP:11060"/>
        <dbReference type="Rhea" id="RHEA-COMP:11061"/>
        <dbReference type="ChEBI" id="CHEBI:15378"/>
        <dbReference type="ChEBI" id="CHEBI:30013"/>
        <dbReference type="ChEBI" id="CHEBI:57692"/>
        <dbReference type="ChEBI" id="CHEBI:74257"/>
        <dbReference type="ChEBI" id="CHEBI:456215"/>
        <dbReference type="EC" id="2.7.1.180"/>
    </reaction>
</comment>
<evidence type="ECO:0000256" key="4">
    <source>
        <dbReference type="ARBA" id="ARBA00022679"/>
    </source>
</evidence>
<dbReference type="Pfam" id="PF02424">
    <property type="entry name" value="ApbE"/>
    <property type="match status" value="1"/>
</dbReference>
<dbReference type="PIRSF" id="PIRSF006268">
    <property type="entry name" value="ApbE"/>
    <property type="match status" value="1"/>
</dbReference>
<proteinExistence type="inferred from homology"/>
<keyword evidence="7 10" id="KW-0460">Magnesium</keyword>
<dbReference type="SUPFAM" id="SSF143631">
    <property type="entry name" value="ApbE-like"/>
    <property type="match status" value="1"/>
</dbReference>
<dbReference type="STRING" id="415015.SAMN05660462_02520"/>
<feature type="transmembrane region" description="Helical" evidence="12">
    <location>
        <begin position="7"/>
        <end position="25"/>
    </location>
</feature>
<dbReference type="Gene3D" id="3.10.520.10">
    <property type="entry name" value="ApbE-like domains"/>
    <property type="match status" value="1"/>
</dbReference>
<dbReference type="OrthoDB" id="9778595at2"/>
<dbReference type="PANTHER" id="PTHR30040:SF2">
    <property type="entry name" value="FAD:PROTEIN FMN TRANSFERASE"/>
    <property type="match status" value="1"/>
</dbReference>
<evidence type="ECO:0000256" key="5">
    <source>
        <dbReference type="ARBA" id="ARBA00022723"/>
    </source>
</evidence>